<keyword evidence="6" id="KW-1185">Reference proteome</keyword>
<feature type="transmembrane region" description="Helical" evidence="2">
    <location>
        <begin position="226"/>
        <end position="245"/>
    </location>
</feature>
<feature type="region of interest" description="Disordered" evidence="1">
    <location>
        <begin position="1"/>
        <end position="29"/>
    </location>
</feature>
<evidence type="ECO:0000256" key="2">
    <source>
        <dbReference type="SAM" id="Phobius"/>
    </source>
</evidence>
<evidence type="ECO:0008006" key="7">
    <source>
        <dbReference type="Google" id="ProtNLM"/>
    </source>
</evidence>
<dbReference type="PANTHER" id="PTHR37994:SF3">
    <property type="entry name" value="ER TRANSPORTER 6TM N-TERMINAL DOMAIN-CONTAINING PROTEIN"/>
    <property type="match status" value="1"/>
</dbReference>
<dbReference type="PANTHER" id="PTHR37994">
    <property type="entry name" value="ARAE_2_N DOMAIN-CONTAINING PROTEIN-RELATED"/>
    <property type="match status" value="1"/>
</dbReference>
<feature type="region of interest" description="Disordered" evidence="1">
    <location>
        <begin position="359"/>
        <end position="382"/>
    </location>
</feature>
<dbReference type="AlphaFoldDB" id="A0A8K0JHV0"/>
<evidence type="ECO:0000259" key="4">
    <source>
        <dbReference type="Pfam" id="PF10337"/>
    </source>
</evidence>
<reference evidence="5" key="1">
    <citation type="submission" date="2020-04" db="EMBL/GenBank/DDBJ databases">
        <title>Analysis of mating type loci in Filobasidium floriforme.</title>
        <authorList>
            <person name="Nowrousian M."/>
        </authorList>
    </citation>
    <scope>NUCLEOTIDE SEQUENCE</scope>
    <source>
        <strain evidence="5">CBS 6242</strain>
    </source>
</reference>
<feature type="region of interest" description="Disordered" evidence="1">
    <location>
        <begin position="575"/>
        <end position="624"/>
    </location>
</feature>
<dbReference type="Proteomes" id="UP000812966">
    <property type="component" value="Unassembled WGS sequence"/>
</dbReference>
<feature type="transmembrane region" description="Helical" evidence="2">
    <location>
        <begin position="768"/>
        <end position="786"/>
    </location>
</feature>
<feature type="transmembrane region" description="Helical" evidence="2">
    <location>
        <begin position="740"/>
        <end position="761"/>
    </location>
</feature>
<accession>A0A8K0JHV0</accession>
<organism evidence="5 6">
    <name type="scientific">Filobasidium floriforme</name>
    <dbReference type="NCBI Taxonomy" id="5210"/>
    <lineage>
        <taxon>Eukaryota</taxon>
        <taxon>Fungi</taxon>
        <taxon>Dikarya</taxon>
        <taxon>Basidiomycota</taxon>
        <taxon>Agaricomycotina</taxon>
        <taxon>Tremellomycetes</taxon>
        <taxon>Filobasidiales</taxon>
        <taxon>Filobasidiaceae</taxon>
        <taxon>Filobasidium</taxon>
    </lineage>
</organism>
<evidence type="ECO:0000256" key="1">
    <source>
        <dbReference type="SAM" id="MobiDB-lite"/>
    </source>
</evidence>
<feature type="domain" description="Putative ER transporter 6TM N-terminal" evidence="4">
    <location>
        <begin position="44"/>
        <end position="474"/>
    </location>
</feature>
<sequence length="1070" mass="118965">MSTSSESQPPGPEQTKQDTTTPDQTSKSKMDTLLSKLPPAVVRNLKDTRKWKNWFRSMVVIFVCVIYLVVQNTLEVLGQAGFFSLIVAIMMPPSMPFATFFFAILTLVVGMCLGWAWGAAAMASALRARSQVVLSSAYTRAQSQLVSGVAPDSQFQKFVFEGVFLDARSSAVFGAFFFVGMFALAGLKAVAPKLTFLSIFGMIVMIVFCSYGPLFPSAQYTIATQFLIPTGFYVATALASIILIFPQTVNHMVTDGFIKGFLTPGNGVIALQTQVLQTDPTDPKAWEELADKVKELRTAASETLVGLNGQMGMLELEVSRGRISAKDLKTLLVKSRALIGRMVGVSSFQLLVARQQKSAIPSGTEGNDDEKEHLNGDSRHHHVRELRYQEFMKQKEAERGHRLNDLLPILESSSERLRRACTSGLADFTGFLDHTNRTRWAKGKKVCPEGETAQSGLDKRQANLNELRDALKAYRQSDHLQVLGKFSDLFDEETGDYRRDHPSLHSIERDRPTLSMRQLFLCFVFSTNLTSYAMALADFLETGLEIEARSNKNRFQWPTAFNKIGKVALSREGDNVNPVELGSEDRDDQGREADEYSTTTSDDEDSLEKPSSKTQKKQARAAKREKLYRPDLDALPPRNGLQKFMRNLSVVLKWFGSPEGLFAFKAGLVSVALWMPMVFESSVWFAYSNRSLWAQIMAVTGLAVFSGDLVVGFLVRFTGTVCGLVLGMLAWYIGNGNGSNPYGTTAALMVMIAPIVFWRLAAKPATMAFPLMMGVTVALIVGYSWVDSHLPLLVNSGIGVDVAWKRALLVLIGFTAAFIISLFPKPITARKIVRLRAAKIIDVLAELYVDELKGFLLEAKESNEPWNESKVEERAGLYRSRVLDVVGRLGTVEPQLASARFEPSFRGPWPKQRYHDLFGIIRELTGVLALLSNAWTRIEPRYAKAITETPFFDPPMVADTLALFSLISSSLRDGRSMPVSVPLMERMAGLSIHTAQDQLELYRVKLNWKSLQNEQTAVYATTIVALSNMSALLDRLHDVVRQLVGTRSFDLFEEHAEARAERDMELFGKA</sequence>
<feature type="transmembrane region" description="Helical" evidence="2">
    <location>
        <begin position="194"/>
        <end position="214"/>
    </location>
</feature>
<evidence type="ECO:0000313" key="6">
    <source>
        <dbReference type="Proteomes" id="UP000812966"/>
    </source>
</evidence>
<feature type="transmembrane region" description="Helical" evidence="2">
    <location>
        <begin position="662"/>
        <end position="686"/>
    </location>
</feature>
<dbReference type="InterPro" id="IPR018820">
    <property type="entry name" value="BRE4-related_DUF2421"/>
</dbReference>
<gene>
    <name evidence="5" type="ORF">FFLO_05851</name>
</gene>
<keyword evidence="2" id="KW-1133">Transmembrane helix</keyword>
<dbReference type="Pfam" id="PF10334">
    <property type="entry name" value="BRE4"/>
    <property type="match status" value="1"/>
</dbReference>
<comment type="caution">
    <text evidence="5">The sequence shown here is derived from an EMBL/GenBank/DDBJ whole genome shotgun (WGS) entry which is preliminary data.</text>
</comment>
<evidence type="ECO:0000313" key="5">
    <source>
        <dbReference type="EMBL" id="KAG7528993.1"/>
    </source>
</evidence>
<feature type="transmembrane region" description="Helical" evidence="2">
    <location>
        <begin position="806"/>
        <end position="824"/>
    </location>
</feature>
<feature type="transmembrane region" description="Helical" evidence="2">
    <location>
        <begin position="717"/>
        <end position="734"/>
    </location>
</feature>
<keyword evidence="2" id="KW-0812">Transmembrane</keyword>
<dbReference type="Pfam" id="PF10337">
    <property type="entry name" value="ArAE_2_N"/>
    <property type="match status" value="1"/>
</dbReference>
<feature type="transmembrane region" description="Helical" evidence="2">
    <location>
        <begin position="167"/>
        <end position="187"/>
    </location>
</feature>
<protein>
    <recommendedName>
        <fullName evidence="7">ER transporter 6TM N-terminal domain-containing protein</fullName>
    </recommendedName>
</protein>
<evidence type="ECO:0000259" key="3">
    <source>
        <dbReference type="Pfam" id="PF10334"/>
    </source>
</evidence>
<proteinExistence type="predicted"/>
<dbReference type="EMBL" id="JABELV010000161">
    <property type="protein sequence ID" value="KAG7528993.1"/>
    <property type="molecule type" value="Genomic_DNA"/>
</dbReference>
<dbReference type="InterPro" id="IPR018823">
    <property type="entry name" value="ArAE_2_N"/>
</dbReference>
<feature type="transmembrane region" description="Helical" evidence="2">
    <location>
        <begin position="53"/>
        <end position="70"/>
    </location>
</feature>
<keyword evidence="2" id="KW-0472">Membrane</keyword>
<feature type="domain" description="DUF2421" evidence="3">
    <location>
        <begin position="824"/>
        <end position="1045"/>
    </location>
</feature>
<name>A0A8K0JHV0_9TREE</name>
<feature type="compositionally biased region" description="Low complexity" evidence="1">
    <location>
        <begin position="17"/>
        <end position="27"/>
    </location>
</feature>
<feature type="transmembrane region" description="Helical" evidence="2">
    <location>
        <begin position="100"/>
        <end position="126"/>
    </location>
</feature>